<dbReference type="Gene3D" id="3.40.50.10320">
    <property type="entry name" value="LmbE-like"/>
    <property type="match status" value="1"/>
</dbReference>
<dbReference type="Pfam" id="PF02585">
    <property type="entry name" value="PIG-L"/>
    <property type="match status" value="1"/>
</dbReference>
<dbReference type="PANTHER" id="PTHR12993:SF29">
    <property type="entry name" value="BLR3841 PROTEIN"/>
    <property type="match status" value="1"/>
</dbReference>
<dbReference type="EMBL" id="JAUUDS010000001">
    <property type="protein sequence ID" value="MDP1025908.1"/>
    <property type="molecule type" value="Genomic_DNA"/>
</dbReference>
<reference evidence="1 2" key="1">
    <citation type="submission" date="2023-07" db="EMBL/GenBank/DDBJ databases">
        <authorList>
            <person name="Kim M.K."/>
        </authorList>
    </citation>
    <scope>NUCLEOTIDE SEQUENCE [LARGE SCALE GENOMIC DNA]</scope>
    <source>
        <strain evidence="1 2">KR1UV-12</strain>
    </source>
</reference>
<dbReference type="SUPFAM" id="SSF102588">
    <property type="entry name" value="LmbE-like"/>
    <property type="match status" value="1"/>
</dbReference>
<gene>
    <name evidence="1" type="ORF">Q5H91_01655</name>
</gene>
<dbReference type="InterPro" id="IPR024078">
    <property type="entry name" value="LmbE-like_dom_sf"/>
</dbReference>
<dbReference type="PANTHER" id="PTHR12993">
    <property type="entry name" value="N-ACETYLGLUCOSAMINYL-PHOSPHATIDYLINOSITOL DE-N-ACETYLASE-RELATED"/>
    <property type="match status" value="1"/>
</dbReference>
<comment type="caution">
    <text evidence="1">The sequence shown here is derived from an EMBL/GenBank/DDBJ whole genome shotgun (WGS) entry which is preliminary data.</text>
</comment>
<evidence type="ECO:0000313" key="2">
    <source>
        <dbReference type="Proteomes" id="UP001230685"/>
    </source>
</evidence>
<proteinExistence type="predicted"/>
<dbReference type="Proteomes" id="UP001230685">
    <property type="component" value="Unassembled WGS sequence"/>
</dbReference>
<keyword evidence="2" id="KW-1185">Reference proteome</keyword>
<evidence type="ECO:0000313" key="1">
    <source>
        <dbReference type="EMBL" id="MDP1025908.1"/>
    </source>
</evidence>
<name>A0ABT9EG13_9SPHN</name>
<accession>A0ABT9EG13</accession>
<protein>
    <submittedName>
        <fullName evidence="1">PIG-L family deacetylase</fullName>
    </submittedName>
</protein>
<sequence length="250" mass="26926">MVVTPGRRSWGRLLRRARPLSPQQAAREGGWLVLAPHPDDETLGCGGLIAALAACGGAVTVAILTDGSGSHVGAPGWSASRVAHVRAREAGAALRQLGHSAQAVTLGWRDAAPLPAGSPPFEASVDRLVALCRARRIRRIIASWEGDPHCDHEAAAQLATAVARRLGVVPRFYCVWGWTVADLDHRLAGWKALSIPVARWRGRQRRALDRHATQLGGRIAGAPDRFVLPRPMRRLVDASHLLLLEPRHAP</sequence>
<dbReference type="RefSeq" id="WP_305171488.1">
    <property type="nucleotide sequence ID" value="NZ_JAUUDS010000001.1"/>
</dbReference>
<dbReference type="InterPro" id="IPR003737">
    <property type="entry name" value="GlcNAc_PI_deacetylase-related"/>
</dbReference>
<organism evidence="1 2">
    <name type="scientific">Sphingomonas aurea</name>
    <dbReference type="NCBI Taxonomy" id="3063994"/>
    <lineage>
        <taxon>Bacteria</taxon>
        <taxon>Pseudomonadati</taxon>
        <taxon>Pseudomonadota</taxon>
        <taxon>Alphaproteobacteria</taxon>
        <taxon>Sphingomonadales</taxon>
        <taxon>Sphingomonadaceae</taxon>
        <taxon>Sphingomonas</taxon>
    </lineage>
</organism>